<evidence type="ECO:0000313" key="2">
    <source>
        <dbReference type="EMBL" id="MBK1844791.1"/>
    </source>
</evidence>
<keyword evidence="4" id="KW-1185">Reference proteome</keyword>
<dbReference type="AlphaFoldDB" id="A0A9Q4CD60"/>
<keyword evidence="1" id="KW-1133">Transmembrane helix</keyword>
<feature type="transmembrane region" description="Helical" evidence="1">
    <location>
        <begin position="53"/>
        <end position="70"/>
    </location>
</feature>
<organism evidence="3 5">
    <name type="scientific">Corynebacterium antarcticum</name>
    <dbReference type="NCBI Taxonomy" id="2800405"/>
    <lineage>
        <taxon>Bacteria</taxon>
        <taxon>Bacillati</taxon>
        <taxon>Actinomycetota</taxon>
        <taxon>Actinomycetes</taxon>
        <taxon>Mycobacteriales</taxon>
        <taxon>Corynebacteriaceae</taxon>
        <taxon>Corynebacterium</taxon>
    </lineage>
</organism>
<keyword evidence="1" id="KW-0812">Transmembrane</keyword>
<comment type="caution">
    <text evidence="3">The sequence shown here is derived from an EMBL/GenBank/DDBJ whole genome shotgun (WGS) entry which is preliminary data.</text>
</comment>
<evidence type="ECO:0000313" key="5">
    <source>
        <dbReference type="Proteomes" id="UP001070238"/>
    </source>
</evidence>
<gene>
    <name evidence="2" type="ORF">JIM95_09435</name>
    <name evidence="3" type="ORF">OS123_06545</name>
</gene>
<protein>
    <submittedName>
        <fullName evidence="3">DUF3017 domain-containing protein</fullName>
    </submittedName>
</protein>
<feature type="transmembrane region" description="Helical" evidence="1">
    <location>
        <begin position="90"/>
        <end position="109"/>
    </location>
</feature>
<dbReference type="Pfam" id="PF11222">
    <property type="entry name" value="DUF3017"/>
    <property type="match status" value="1"/>
</dbReference>
<reference evidence="3" key="2">
    <citation type="submission" date="2022-11" db="EMBL/GenBank/DDBJ databases">
        <title>Corynebacterium sp. isolated from Penguins.</title>
        <authorList>
            <person name="Sedlar K."/>
            <person name="Svec P."/>
        </authorList>
    </citation>
    <scope>NUCLEOTIDE SEQUENCE</scope>
    <source>
        <strain evidence="3">P5875</strain>
    </source>
</reference>
<keyword evidence="1" id="KW-0472">Membrane</keyword>
<name>A0A9Q4CD60_9CORY</name>
<proteinExistence type="predicted"/>
<evidence type="ECO:0000313" key="3">
    <source>
        <dbReference type="EMBL" id="MCX7538198.1"/>
    </source>
</evidence>
<feature type="transmembrane region" description="Helical" evidence="1">
    <location>
        <begin position="25"/>
        <end position="46"/>
    </location>
</feature>
<reference evidence="2" key="1">
    <citation type="submission" date="2021-01" db="EMBL/GenBank/DDBJ databases">
        <title>Characterization of Corynebacterium spp. from penguins.</title>
        <authorList>
            <person name="Svec P."/>
        </authorList>
    </citation>
    <scope>NUCLEOTIDE SEQUENCE</scope>
    <source>
        <strain evidence="2">CCM 8835</strain>
    </source>
</reference>
<dbReference type="EMBL" id="JAENIP010000016">
    <property type="protein sequence ID" value="MBK1844791.1"/>
    <property type="molecule type" value="Genomic_DNA"/>
</dbReference>
<dbReference type="InterPro" id="IPR021385">
    <property type="entry name" value="DUF3017"/>
</dbReference>
<evidence type="ECO:0000256" key="1">
    <source>
        <dbReference type="SAM" id="Phobius"/>
    </source>
</evidence>
<dbReference type="EMBL" id="JAPMKX010000002">
    <property type="protein sequence ID" value="MCX7538198.1"/>
    <property type="molecule type" value="Genomic_DNA"/>
</dbReference>
<sequence>MGSSYIPGIDNPHDVGLPPSRVPHVIQRAFMALLVAAFLVVIGFALTEHWRRATFLLGCALIWLSVIRVTCDSRTLGVFAVRSRKFDTPFTLLMGGSMAFLAMSVDPLGS</sequence>
<dbReference type="Proteomes" id="UP000650005">
    <property type="component" value="Unassembled WGS sequence"/>
</dbReference>
<dbReference type="Proteomes" id="UP001070238">
    <property type="component" value="Unassembled WGS sequence"/>
</dbReference>
<dbReference type="RefSeq" id="WP_200260195.1">
    <property type="nucleotide sequence ID" value="NZ_JAENIP020000002.1"/>
</dbReference>
<evidence type="ECO:0000313" key="4">
    <source>
        <dbReference type="Proteomes" id="UP000650005"/>
    </source>
</evidence>
<accession>A0A9Q4CD60</accession>